<dbReference type="AlphaFoldDB" id="A0A6L2LWX0"/>
<dbReference type="CDD" id="cd00303">
    <property type="entry name" value="retropepsin_like"/>
    <property type="match status" value="1"/>
</dbReference>
<reference evidence="2" key="1">
    <citation type="journal article" date="2019" name="Sci. Rep.">
        <title>Draft genome of Tanacetum cinerariifolium, the natural source of mosquito coil.</title>
        <authorList>
            <person name="Yamashiro T."/>
            <person name="Shiraishi A."/>
            <person name="Satake H."/>
            <person name="Nakayama K."/>
        </authorList>
    </citation>
    <scope>NUCLEOTIDE SEQUENCE</scope>
</reference>
<dbReference type="InterPro" id="IPR032567">
    <property type="entry name" value="RTL1-rel"/>
</dbReference>
<feature type="region of interest" description="Disordered" evidence="1">
    <location>
        <begin position="1"/>
        <end position="53"/>
    </location>
</feature>
<dbReference type="Pfam" id="PF08284">
    <property type="entry name" value="RVP_2"/>
    <property type="match status" value="1"/>
</dbReference>
<gene>
    <name evidence="2" type="ORF">Tci_038136</name>
</gene>
<protein>
    <recommendedName>
        <fullName evidence="3">Reverse transcriptase domain-containing protein</fullName>
    </recommendedName>
</protein>
<dbReference type="PANTHER" id="PTHR15503:SF45">
    <property type="entry name" value="RNA-DIRECTED DNA POLYMERASE HOMOLOG"/>
    <property type="match status" value="1"/>
</dbReference>
<feature type="compositionally biased region" description="Polar residues" evidence="1">
    <location>
        <begin position="39"/>
        <end position="49"/>
    </location>
</feature>
<proteinExistence type="predicted"/>
<dbReference type="EMBL" id="BKCJ010005334">
    <property type="protein sequence ID" value="GEU66158.1"/>
    <property type="molecule type" value="Genomic_DNA"/>
</dbReference>
<feature type="compositionally biased region" description="Basic and acidic residues" evidence="1">
    <location>
        <begin position="1"/>
        <end position="22"/>
    </location>
</feature>
<comment type="caution">
    <text evidence="2">The sequence shown here is derived from an EMBL/GenBank/DDBJ whole genome shotgun (WGS) entry which is preliminary data.</text>
</comment>
<sequence>MDQKSQARDERILEGNKRKCEKFQSGNSSGKGNQRDNSRQPLHNNQRQGNARAMVTAPTDGKLFVKQEEVREVCSGAYAIKDVELKGPNVVIGMFLLNNGYTFVLFNLGSDRSFVDTRFISMLYIDPVKIGASYEVELADGRVVSINTVLKCCTLNLVNCVFEIDLMPIELGTFDVIIGMDWLVKHDAMIVCGGKVLRIPYGNKMVIVESNKGMYRLKVISCIKAHVPVIRDFPKVFLEELPGLPLSRQDKEEHGKHLKKILELLKKKDCTPSSQNKFVRDHNKTTDSSQRPPQDCPKYGNTVDGLYCRHYDDFSCSDDKSYSDEDISKEIYSNHLFDEEIISIMIDPHHFNVKSDLIESLLNQDSLIISSSKINSLLDEFVDELILLKSIPPGIHEADCDHDEEIRLIEKLLYDNSSPRPLEEINSKNYDAIIKSFSPSPIPVEDSDSLMEEINLSLTPDDSMPPGIENDDYDSKGDILILEELLSNDSLSLPENESFHFDIPSSPRPPAKPPDDDEIKPNSGILTVKVVGDISEHYVLMPRSLTTDGYFLTLGLYK</sequence>
<dbReference type="InterPro" id="IPR021109">
    <property type="entry name" value="Peptidase_aspartic_dom_sf"/>
</dbReference>
<dbReference type="Gene3D" id="2.40.70.10">
    <property type="entry name" value="Acid Proteases"/>
    <property type="match status" value="1"/>
</dbReference>
<evidence type="ECO:0000256" key="1">
    <source>
        <dbReference type="SAM" id="MobiDB-lite"/>
    </source>
</evidence>
<evidence type="ECO:0000313" key="2">
    <source>
        <dbReference type="EMBL" id="GEU66158.1"/>
    </source>
</evidence>
<name>A0A6L2LWX0_TANCI</name>
<accession>A0A6L2LWX0</accession>
<evidence type="ECO:0008006" key="3">
    <source>
        <dbReference type="Google" id="ProtNLM"/>
    </source>
</evidence>
<feature type="region of interest" description="Disordered" evidence="1">
    <location>
        <begin position="496"/>
        <end position="521"/>
    </location>
</feature>
<dbReference type="PANTHER" id="PTHR15503">
    <property type="entry name" value="LDOC1 RELATED"/>
    <property type="match status" value="1"/>
</dbReference>
<feature type="region of interest" description="Disordered" evidence="1">
    <location>
        <begin position="272"/>
        <end position="296"/>
    </location>
</feature>
<organism evidence="2">
    <name type="scientific">Tanacetum cinerariifolium</name>
    <name type="common">Dalmatian daisy</name>
    <name type="synonym">Chrysanthemum cinerariifolium</name>
    <dbReference type="NCBI Taxonomy" id="118510"/>
    <lineage>
        <taxon>Eukaryota</taxon>
        <taxon>Viridiplantae</taxon>
        <taxon>Streptophyta</taxon>
        <taxon>Embryophyta</taxon>
        <taxon>Tracheophyta</taxon>
        <taxon>Spermatophyta</taxon>
        <taxon>Magnoliopsida</taxon>
        <taxon>eudicotyledons</taxon>
        <taxon>Gunneridae</taxon>
        <taxon>Pentapetalae</taxon>
        <taxon>asterids</taxon>
        <taxon>campanulids</taxon>
        <taxon>Asterales</taxon>
        <taxon>Asteraceae</taxon>
        <taxon>Asteroideae</taxon>
        <taxon>Anthemideae</taxon>
        <taxon>Anthemidinae</taxon>
        <taxon>Tanacetum</taxon>
    </lineage>
</organism>